<dbReference type="RefSeq" id="WP_093987779.1">
    <property type="nucleotide sequence ID" value="NZ_FYDD01000002.1"/>
</dbReference>
<dbReference type="EMBL" id="JACRTL010000006">
    <property type="protein sequence ID" value="MBC8611587.1"/>
    <property type="molecule type" value="Genomic_DNA"/>
</dbReference>
<dbReference type="InterPro" id="IPR001989">
    <property type="entry name" value="Radical_activat_CS"/>
</dbReference>
<gene>
    <name evidence="12" type="primary">pflA</name>
    <name evidence="12" type="ORF">H8702_10810</name>
</gene>
<keyword evidence="10" id="KW-0963">Cytoplasm</keyword>
<dbReference type="PANTHER" id="PTHR30352:SF5">
    <property type="entry name" value="PYRUVATE FORMATE-LYASE 1-ACTIVATING ENZYME"/>
    <property type="match status" value="1"/>
</dbReference>
<evidence type="ECO:0000256" key="7">
    <source>
        <dbReference type="ARBA" id="ARBA00023002"/>
    </source>
</evidence>
<evidence type="ECO:0000313" key="12">
    <source>
        <dbReference type="EMBL" id="MBC8611587.1"/>
    </source>
</evidence>
<keyword evidence="5 10" id="KW-0949">S-adenosyl-L-methionine</keyword>
<dbReference type="Gene3D" id="3.20.20.70">
    <property type="entry name" value="Aldolase class I"/>
    <property type="match status" value="1"/>
</dbReference>
<dbReference type="InterPro" id="IPR013785">
    <property type="entry name" value="Aldolase_TIM"/>
</dbReference>
<name>A0A8J6PC85_9FIRM</name>
<dbReference type="OrthoDB" id="9782387at2"/>
<comment type="subcellular location">
    <subcellularLocation>
        <location evidence="10">Cytoplasm</location>
    </subcellularLocation>
</comment>
<keyword evidence="6 10" id="KW-0479">Metal-binding</keyword>
<keyword evidence="8 10" id="KW-0408">Iron</keyword>
<dbReference type="GO" id="GO:0043365">
    <property type="term" value="F:[formate-C-acetyltransferase]-activating enzyme activity"/>
    <property type="evidence" value="ECO:0007669"/>
    <property type="project" value="UniProtKB-UniRule"/>
</dbReference>
<comment type="caution">
    <text evidence="12">The sequence shown here is derived from an EMBL/GenBank/DDBJ whole genome shotgun (WGS) entry which is preliminary data.</text>
</comment>
<dbReference type="PIRSF" id="PIRSF000371">
    <property type="entry name" value="PFL_act_enz"/>
    <property type="match status" value="1"/>
</dbReference>
<dbReference type="PANTHER" id="PTHR30352">
    <property type="entry name" value="PYRUVATE FORMATE-LYASE-ACTIVATING ENZYME"/>
    <property type="match status" value="1"/>
</dbReference>
<evidence type="ECO:0000313" key="13">
    <source>
        <dbReference type="Proteomes" id="UP000632659"/>
    </source>
</evidence>
<proteinExistence type="inferred from homology"/>
<dbReference type="InterPro" id="IPR012838">
    <property type="entry name" value="PFL1_activating"/>
</dbReference>
<dbReference type="CDD" id="cd01335">
    <property type="entry name" value="Radical_SAM"/>
    <property type="match status" value="1"/>
</dbReference>
<evidence type="ECO:0000256" key="8">
    <source>
        <dbReference type="ARBA" id="ARBA00023004"/>
    </source>
</evidence>
<keyword evidence="4 10" id="KW-0004">4Fe-4S</keyword>
<organism evidence="12 13">
    <name type="scientific">Massiliimalia timonensis</name>
    <dbReference type="NCBI Taxonomy" id="1987501"/>
    <lineage>
        <taxon>Bacteria</taxon>
        <taxon>Bacillati</taxon>
        <taxon>Bacillota</taxon>
        <taxon>Clostridia</taxon>
        <taxon>Eubacteriales</taxon>
        <taxon>Oscillospiraceae</taxon>
        <taxon>Massiliimalia</taxon>
    </lineage>
</organism>
<comment type="cofactor">
    <cofactor evidence="10">
        <name>[4Fe-4S] cluster</name>
        <dbReference type="ChEBI" id="CHEBI:49883"/>
    </cofactor>
    <text evidence="10">Binds 1 [4Fe-4S] cluster. The cluster is coordinated with 3 cysteines and an exchangeable S-adenosyl-L-methionine.</text>
</comment>
<keyword evidence="7 10" id="KW-0560">Oxidoreductase</keyword>
<protein>
    <recommendedName>
        <fullName evidence="3 10">Pyruvate formate-lyase-activating enzyme</fullName>
        <ecNumber evidence="10">1.97.1.4</ecNumber>
    </recommendedName>
</protein>
<evidence type="ECO:0000256" key="1">
    <source>
        <dbReference type="ARBA" id="ARBA00003141"/>
    </source>
</evidence>
<dbReference type="Proteomes" id="UP000632659">
    <property type="component" value="Unassembled WGS sequence"/>
</dbReference>
<dbReference type="InterPro" id="IPR012839">
    <property type="entry name" value="Organic_radical_activase"/>
</dbReference>
<comment type="similarity">
    <text evidence="2 10">Belongs to the organic radical-activating enzymes family.</text>
</comment>
<dbReference type="AlphaFoldDB" id="A0A8J6PC85"/>
<dbReference type="InterPro" id="IPR034457">
    <property type="entry name" value="Organic_radical-activating"/>
</dbReference>
<reference evidence="12" key="1">
    <citation type="submission" date="2020-08" db="EMBL/GenBank/DDBJ databases">
        <title>Genome public.</title>
        <authorList>
            <person name="Liu C."/>
            <person name="Sun Q."/>
        </authorList>
    </citation>
    <scope>NUCLEOTIDE SEQUENCE</scope>
    <source>
        <strain evidence="12">NSJ-15</strain>
    </source>
</reference>
<dbReference type="SFLD" id="SFLDG01066">
    <property type="entry name" value="organic_radical-activating_enz"/>
    <property type="match status" value="1"/>
</dbReference>
<evidence type="ECO:0000256" key="5">
    <source>
        <dbReference type="ARBA" id="ARBA00022691"/>
    </source>
</evidence>
<dbReference type="GO" id="GO:0051539">
    <property type="term" value="F:4 iron, 4 sulfur cluster binding"/>
    <property type="evidence" value="ECO:0007669"/>
    <property type="project" value="UniProtKB-UniRule"/>
</dbReference>
<keyword evidence="9 10" id="KW-0411">Iron-sulfur</keyword>
<comment type="catalytic activity">
    <reaction evidence="10">
        <text>glycyl-[formate C-acetyltransferase] + reduced [flavodoxin] + S-adenosyl-L-methionine = glycin-2-yl radical-[formate C-acetyltransferase] + semiquinone [flavodoxin] + 5'-deoxyadenosine + L-methionine + H(+)</text>
        <dbReference type="Rhea" id="RHEA:19225"/>
        <dbReference type="Rhea" id="RHEA-COMP:10622"/>
        <dbReference type="Rhea" id="RHEA-COMP:12190"/>
        <dbReference type="Rhea" id="RHEA-COMP:12191"/>
        <dbReference type="Rhea" id="RHEA-COMP:14480"/>
        <dbReference type="ChEBI" id="CHEBI:15378"/>
        <dbReference type="ChEBI" id="CHEBI:17319"/>
        <dbReference type="ChEBI" id="CHEBI:29947"/>
        <dbReference type="ChEBI" id="CHEBI:32722"/>
        <dbReference type="ChEBI" id="CHEBI:57618"/>
        <dbReference type="ChEBI" id="CHEBI:57844"/>
        <dbReference type="ChEBI" id="CHEBI:59789"/>
        <dbReference type="ChEBI" id="CHEBI:140311"/>
        <dbReference type="EC" id="1.97.1.4"/>
    </reaction>
</comment>
<dbReference type="GO" id="GO:0016829">
    <property type="term" value="F:lyase activity"/>
    <property type="evidence" value="ECO:0007669"/>
    <property type="project" value="UniProtKB-KW"/>
</dbReference>
<dbReference type="Pfam" id="PF04055">
    <property type="entry name" value="Radical_SAM"/>
    <property type="match status" value="1"/>
</dbReference>
<feature type="domain" description="Radical SAM core" evidence="11">
    <location>
        <begin position="20"/>
        <end position="240"/>
    </location>
</feature>
<evidence type="ECO:0000256" key="10">
    <source>
        <dbReference type="RuleBase" id="RU362053"/>
    </source>
</evidence>
<dbReference type="NCBIfam" id="TIGR02493">
    <property type="entry name" value="PFLA"/>
    <property type="match status" value="1"/>
</dbReference>
<evidence type="ECO:0000256" key="4">
    <source>
        <dbReference type="ARBA" id="ARBA00022485"/>
    </source>
</evidence>
<evidence type="ECO:0000259" key="11">
    <source>
        <dbReference type="PROSITE" id="PS51918"/>
    </source>
</evidence>
<evidence type="ECO:0000256" key="3">
    <source>
        <dbReference type="ARBA" id="ARBA00021356"/>
    </source>
</evidence>
<dbReference type="PROSITE" id="PS01087">
    <property type="entry name" value="RADICAL_ACTIVATING"/>
    <property type="match status" value="1"/>
</dbReference>
<dbReference type="PROSITE" id="PS51918">
    <property type="entry name" value="RADICAL_SAM"/>
    <property type="match status" value="1"/>
</dbReference>
<dbReference type="InterPro" id="IPR007197">
    <property type="entry name" value="rSAM"/>
</dbReference>
<dbReference type="GO" id="GO:0046872">
    <property type="term" value="F:metal ion binding"/>
    <property type="evidence" value="ECO:0007669"/>
    <property type="project" value="UniProtKB-UniRule"/>
</dbReference>
<dbReference type="SUPFAM" id="SSF102114">
    <property type="entry name" value="Radical SAM enzymes"/>
    <property type="match status" value="1"/>
</dbReference>
<sequence length="245" mass="27409">MANNNDVIGYIHSVDSFGAVDGPGIRFVVFLQGCPLRCLYCHNPDSWKFKEGQKRSANDLMQEILGYKSYIRRGGVTLSGGEPFAQMEFVKALLSLCREHGIHTAVDTSGAIPLEVSKEGIDLADMLLLDLKAIDPQECLSLTGQDNRHALQTLAYCEQTGKKIWLRHVCVPGYTLDSGKLAQMADYLKSFQCVDRVELIPFHQMGSYKWEYLDTPYRLGAVEPPSAEEMEQAKELFRTRGLNAV</sequence>
<evidence type="ECO:0000256" key="6">
    <source>
        <dbReference type="ARBA" id="ARBA00022723"/>
    </source>
</evidence>
<comment type="function">
    <text evidence="1 10">Activation of pyruvate formate-lyase under anaerobic conditions by generation of an organic free radical, using S-adenosylmethionine and reduced flavodoxin as cosubstrates to produce 5'-deoxy-adenosine.</text>
</comment>
<evidence type="ECO:0000256" key="9">
    <source>
        <dbReference type="ARBA" id="ARBA00023014"/>
    </source>
</evidence>
<keyword evidence="12" id="KW-0670">Pyruvate</keyword>
<dbReference type="SFLD" id="SFLDS00029">
    <property type="entry name" value="Radical_SAM"/>
    <property type="match status" value="1"/>
</dbReference>
<keyword evidence="12" id="KW-0456">Lyase</keyword>
<dbReference type="GO" id="GO:0005737">
    <property type="term" value="C:cytoplasm"/>
    <property type="evidence" value="ECO:0007669"/>
    <property type="project" value="UniProtKB-SubCell"/>
</dbReference>
<accession>A0A8J6PC85</accession>
<dbReference type="InterPro" id="IPR058240">
    <property type="entry name" value="rSAM_sf"/>
</dbReference>
<dbReference type="EC" id="1.97.1.4" evidence="10"/>
<evidence type="ECO:0000256" key="2">
    <source>
        <dbReference type="ARBA" id="ARBA00009777"/>
    </source>
</evidence>
<keyword evidence="13" id="KW-1185">Reference proteome</keyword>